<protein>
    <recommendedName>
        <fullName evidence="3">Lipoprotein</fullName>
    </recommendedName>
</protein>
<reference evidence="1 2" key="1">
    <citation type="submission" date="2019-09" db="EMBL/GenBank/DDBJ databases">
        <authorList>
            <person name="Chandra G."/>
            <person name="Truman W A."/>
        </authorList>
    </citation>
    <scope>NUCLEOTIDE SEQUENCE [LARGE SCALE GENOMIC DNA]</scope>
    <source>
        <strain evidence="1">PS691</strain>
    </source>
</reference>
<gene>
    <name evidence="1" type="ORF">PS691_05600</name>
</gene>
<proteinExistence type="predicted"/>
<dbReference type="PROSITE" id="PS51257">
    <property type="entry name" value="PROKAR_LIPOPROTEIN"/>
    <property type="match status" value="1"/>
</dbReference>
<dbReference type="AlphaFoldDB" id="A0A5E7FJK6"/>
<evidence type="ECO:0000313" key="2">
    <source>
        <dbReference type="Proteomes" id="UP000337909"/>
    </source>
</evidence>
<evidence type="ECO:0008006" key="3">
    <source>
        <dbReference type="Google" id="ProtNLM"/>
    </source>
</evidence>
<organism evidence="1 2">
    <name type="scientific">Pseudomonas fluorescens</name>
    <dbReference type="NCBI Taxonomy" id="294"/>
    <lineage>
        <taxon>Bacteria</taxon>
        <taxon>Pseudomonadati</taxon>
        <taxon>Pseudomonadota</taxon>
        <taxon>Gammaproteobacteria</taxon>
        <taxon>Pseudomonadales</taxon>
        <taxon>Pseudomonadaceae</taxon>
        <taxon>Pseudomonas</taxon>
    </lineage>
</organism>
<dbReference type="EMBL" id="CABVHQ010000106">
    <property type="protein sequence ID" value="VVO39485.1"/>
    <property type="molecule type" value="Genomic_DNA"/>
</dbReference>
<sequence length="132" mass="14012">MKMFAGLGLAFLLISGCTTGEHPAPEGAVPIAAKGQTAPRVKVGVSEKDKNLARAKALTGLEGKGWDFEPLYGTAADQSGRDLAVCGKARQHSAQATAYFAYYNGELILWDETETHGTSVENQFLSLICSYG</sequence>
<accession>A0A5E7FJK6</accession>
<evidence type="ECO:0000313" key="1">
    <source>
        <dbReference type="EMBL" id="VVO39485.1"/>
    </source>
</evidence>
<dbReference type="Proteomes" id="UP000337909">
    <property type="component" value="Unassembled WGS sequence"/>
</dbReference>
<name>A0A5E7FJK6_PSEFL</name>